<evidence type="ECO:0000313" key="10">
    <source>
        <dbReference type="Proteomes" id="UP000078544"/>
    </source>
</evidence>
<feature type="transmembrane region" description="Helical" evidence="5">
    <location>
        <begin position="75"/>
        <end position="93"/>
    </location>
</feature>
<dbReference type="OrthoDB" id="5368598at2759"/>
<dbReference type="EMBL" id="AZGY01000009">
    <property type="protein sequence ID" value="KZZ95252.1"/>
    <property type="molecule type" value="Genomic_DNA"/>
</dbReference>
<comment type="subcellular location">
    <subcellularLocation>
        <location evidence="1">Membrane</location>
        <topology evidence="1">Multi-pass membrane protein</topology>
    </subcellularLocation>
</comment>
<dbReference type="InterPro" id="IPR022596">
    <property type="entry name" value="GPR1/2/3_C"/>
</dbReference>
<name>A0A162IJV3_9HYPO</name>
<accession>A0A162IJV3</accession>
<comment type="caution">
    <text evidence="9">The sequence shown here is derived from an EMBL/GenBank/DDBJ whole genome shotgun (WGS) entry which is preliminary data.</text>
</comment>
<keyword evidence="3 5" id="KW-1133">Transmembrane helix</keyword>
<keyword evidence="10" id="KW-1185">Reference proteome</keyword>
<keyword evidence="2 5" id="KW-0812">Transmembrane</keyword>
<dbReference type="GO" id="GO:0004930">
    <property type="term" value="F:G protein-coupled receptor activity"/>
    <property type="evidence" value="ECO:0007669"/>
    <property type="project" value="TreeGrafter"/>
</dbReference>
<dbReference type="Pfam" id="PF11710">
    <property type="entry name" value="Git3"/>
    <property type="match status" value="1"/>
</dbReference>
<keyword evidence="4 5" id="KW-0472">Membrane</keyword>
<keyword evidence="6" id="KW-0732">Signal</keyword>
<feature type="transmembrane region" description="Helical" evidence="5">
    <location>
        <begin position="351"/>
        <end position="375"/>
    </location>
</feature>
<evidence type="ECO:0000259" key="8">
    <source>
        <dbReference type="Pfam" id="PF11970"/>
    </source>
</evidence>
<dbReference type="STRING" id="1081109.A0A162IJV3"/>
<protein>
    <submittedName>
        <fullName evidence="9">Plasma membrane G-protein coupled receptor</fullName>
    </submittedName>
</protein>
<organism evidence="9 10">
    <name type="scientific">Moelleriella libera RCEF 2490</name>
    <dbReference type="NCBI Taxonomy" id="1081109"/>
    <lineage>
        <taxon>Eukaryota</taxon>
        <taxon>Fungi</taxon>
        <taxon>Dikarya</taxon>
        <taxon>Ascomycota</taxon>
        <taxon>Pezizomycotina</taxon>
        <taxon>Sordariomycetes</taxon>
        <taxon>Hypocreomycetidae</taxon>
        <taxon>Hypocreales</taxon>
        <taxon>Clavicipitaceae</taxon>
        <taxon>Moelleriella</taxon>
    </lineage>
</organism>
<evidence type="ECO:0000256" key="1">
    <source>
        <dbReference type="ARBA" id="ARBA00004141"/>
    </source>
</evidence>
<evidence type="ECO:0000256" key="6">
    <source>
        <dbReference type="SAM" id="SignalP"/>
    </source>
</evidence>
<gene>
    <name evidence="9" type="ORF">AAL_04483</name>
</gene>
<dbReference type="PANTHER" id="PTHR23112:SF37">
    <property type="entry name" value="G PROTEIN-COUPLED RECEPTOR GPR1"/>
    <property type="match status" value="1"/>
</dbReference>
<dbReference type="Proteomes" id="UP000078544">
    <property type="component" value="Unassembled WGS sequence"/>
</dbReference>
<dbReference type="Pfam" id="PF11970">
    <property type="entry name" value="GPR_Gpa2_C"/>
    <property type="match status" value="1"/>
</dbReference>
<evidence type="ECO:0000256" key="4">
    <source>
        <dbReference type="ARBA" id="ARBA00023136"/>
    </source>
</evidence>
<proteinExistence type="predicted"/>
<evidence type="ECO:0000256" key="2">
    <source>
        <dbReference type="ARBA" id="ARBA00022692"/>
    </source>
</evidence>
<dbReference type="GO" id="GO:0007189">
    <property type="term" value="P:adenylate cyclase-activating G protein-coupled receptor signaling pathway"/>
    <property type="evidence" value="ECO:0007669"/>
    <property type="project" value="TreeGrafter"/>
</dbReference>
<evidence type="ECO:0000313" key="9">
    <source>
        <dbReference type="EMBL" id="KZZ95252.1"/>
    </source>
</evidence>
<dbReference type="AlphaFoldDB" id="A0A162IJV3"/>
<dbReference type="InterPro" id="IPR023041">
    <property type="entry name" value="Glucose_rcpt_Git3-like_N"/>
</dbReference>
<feature type="domain" description="G protein-coupled receptor GPR1/2/3 C-terminal" evidence="8">
    <location>
        <begin position="315"/>
        <end position="380"/>
    </location>
</feature>
<feature type="transmembrane region" description="Helical" evidence="5">
    <location>
        <begin position="124"/>
        <end position="145"/>
    </location>
</feature>
<dbReference type="GO" id="GO:0005886">
    <property type="term" value="C:plasma membrane"/>
    <property type="evidence" value="ECO:0007669"/>
    <property type="project" value="TreeGrafter"/>
</dbReference>
<feature type="transmembrane region" description="Helical" evidence="5">
    <location>
        <begin position="322"/>
        <end position="339"/>
    </location>
</feature>
<feature type="domain" description="Glucose receptor Git3-like N-terminal" evidence="7">
    <location>
        <begin position="1"/>
        <end position="145"/>
    </location>
</feature>
<dbReference type="PANTHER" id="PTHR23112">
    <property type="entry name" value="G PROTEIN-COUPLED RECEPTOR 157-RELATED"/>
    <property type="match status" value="1"/>
</dbReference>
<evidence type="ECO:0000259" key="7">
    <source>
        <dbReference type="Pfam" id="PF11710"/>
    </source>
</evidence>
<feature type="chain" id="PRO_5007835440" evidence="6">
    <location>
        <begin position="25"/>
        <end position="460"/>
    </location>
</feature>
<evidence type="ECO:0000256" key="3">
    <source>
        <dbReference type="ARBA" id="ARBA00022989"/>
    </source>
</evidence>
<reference evidence="9 10" key="1">
    <citation type="journal article" date="2016" name="Genome Biol. Evol.">
        <title>Divergent and convergent evolution of fungal pathogenicity.</title>
        <authorList>
            <person name="Shang Y."/>
            <person name="Xiao G."/>
            <person name="Zheng P."/>
            <person name="Cen K."/>
            <person name="Zhan S."/>
            <person name="Wang C."/>
        </authorList>
    </citation>
    <scope>NUCLEOTIDE SEQUENCE [LARGE SCALE GENOMIC DNA]</scope>
    <source>
        <strain evidence="9 10">RCEF 2490</strain>
    </source>
</reference>
<keyword evidence="9" id="KW-0675">Receptor</keyword>
<sequence>MLILGDMLETLWLLVLPATELARGEVESTSALCQVSGFLLLVGIEACDLSVLLMALHTGLYIFRGRSGLYPYRHIAFATVVTVSVLLASLAFVNKPAFVNLGAFCLLPTQHSWTNRALSWIPRYIVVVTVIITYTFIYIYVACAMTDTQEYSRLRHDNASLANVDQLPFSELDSLPPIPCTAHHGLLPRTPSDGMAQDASGRASAATRVVVRKHRPLSRIYPIHVRHGLSPFTHFRNNKEANAFGNSWHAVGGLRQTIPACLLSAAATAPSPYSTELADLDLQESGHQPAMASDLADFSPMDFGTTDLSIMRGGMRRQLRQLFVYPVVYTVGWLIPWVLHITGGDKTGRPFGLVLAGLVSLCLQGLADSIMFLVLEKPWQFRRRNTNLCHHGLCDRSMTRGSGARVGRTREEMLIDGALARRRRDQENAERKGGQSGRMRQNQDWWDAAFAAIDEPDYHI</sequence>
<feature type="transmembrane region" description="Helical" evidence="5">
    <location>
        <begin position="38"/>
        <end position="63"/>
    </location>
</feature>
<dbReference type="SUPFAM" id="SSF81321">
    <property type="entry name" value="Family A G protein-coupled receptor-like"/>
    <property type="match status" value="1"/>
</dbReference>
<evidence type="ECO:0000256" key="5">
    <source>
        <dbReference type="SAM" id="Phobius"/>
    </source>
</evidence>
<feature type="signal peptide" evidence="6">
    <location>
        <begin position="1"/>
        <end position="24"/>
    </location>
</feature>